<accession>A0A1X2IAX9</accession>
<organism evidence="2 3">
    <name type="scientific">Absidia repens</name>
    <dbReference type="NCBI Taxonomy" id="90262"/>
    <lineage>
        <taxon>Eukaryota</taxon>
        <taxon>Fungi</taxon>
        <taxon>Fungi incertae sedis</taxon>
        <taxon>Mucoromycota</taxon>
        <taxon>Mucoromycotina</taxon>
        <taxon>Mucoromycetes</taxon>
        <taxon>Mucorales</taxon>
        <taxon>Cunninghamellaceae</taxon>
        <taxon>Absidia</taxon>
    </lineage>
</organism>
<dbReference type="STRING" id="90262.A0A1X2IAX9"/>
<evidence type="ECO:0000313" key="2">
    <source>
        <dbReference type="EMBL" id="ORZ13055.1"/>
    </source>
</evidence>
<dbReference type="InterPro" id="IPR039779">
    <property type="entry name" value="RFX-like"/>
</dbReference>
<keyword evidence="3" id="KW-1185">Reference proteome</keyword>
<sequence>MPSFYKSLITTTPELTNYIWRWDCNLYDSLITDLLPKVNTPLSNNMVLGLNRYTRNLPGFLQYLLRDYPILLRKKKSDVARVFVAKMRRHLTLTQFAMNAGDVLSQPIRLEEMKHDWNNLDMGTILDHVLWVCDCRNDDMRKILEGDITQLLNTKSNLNQWMDWVERLVEKFVPRYPRIHDIQDDENYIKEAKQFLLKWKMYTSLVMQQFYLKTVSTVGSFQTLQFFFDDLVLYRVEERIALVNANTNKLPSSGGAPVMQ</sequence>
<gene>
    <name evidence="2" type="ORF">BCR42DRAFT_378195</name>
</gene>
<name>A0A1X2IAX9_9FUNG</name>
<reference evidence="2 3" key="1">
    <citation type="submission" date="2016-07" db="EMBL/GenBank/DDBJ databases">
        <title>Pervasive Adenine N6-methylation of Active Genes in Fungi.</title>
        <authorList>
            <consortium name="DOE Joint Genome Institute"/>
            <person name="Mondo S.J."/>
            <person name="Dannebaum R.O."/>
            <person name="Kuo R.C."/>
            <person name="Labutti K."/>
            <person name="Haridas S."/>
            <person name="Kuo A."/>
            <person name="Salamov A."/>
            <person name="Ahrendt S.R."/>
            <person name="Lipzen A."/>
            <person name="Sullivan W."/>
            <person name="Andreopoulos W.B."/>
            <person name="Clum A."/>
            <person name="Lindquist E."/>
            <person name="Daum C."/>
            <person name="Ramamoorthy G.K."/>
            <person name="Gryganskyi A."/>
            <person name="Culley D."/>
            <person name="Magnuson J.K."/>
            <person name="James T.Y."/>
            <person name="O'Malley M.A."/>
            <person name="Stajich J.E."/>
            <person name="Spatafora J.W."/>
            <person name="Visel A."/>
            <person name="Grigoriev I.V."/>
        </authorList>
    </citation>
    <scope>NUCLEOTIDE SEQUENCE [LARGE SCALE GENOMIC DNA]</scope>
    <source>
        <strain evidence="2 3">NRRL 1336</strain>
    </source>
</reference>
<dbReference type="EMBL" id="MCGE01000017">
    <property type="protein sequence ID" value="ORZ13055.1"/>
    <property type="molecule type" value="Genomic_DNA"/>
</dbReference>
<dbReference type="GO" id="GO:0000981">
    <property type="term" value="F:DNA-binding transcription factor activity, RNA polymerase II-specific"/>
    <property type="evidence" value="ECO:0007669"/>
    <property type="project" value="TreeGrafter"/>
</dbReference>
<proteinExistence type="predicted"/>
<dbReference type="OrthoDB" id="10056949at2759"/>
<protein>
    <recommendedName>
        <fullName evidence="1">RFX1-4/6/8-like BCD domain-containing protein</fullName>
    </recommendedName>
</protein>
<evidence type="ECO:0000313" key="3">
    <source>
        <dbReference type="Proteomes" id="UP000193560"/>
    </source>
</evidence>
<dbReference type="Proteomes" id="UP000193560">
    <property type="component" value="Unassembled WGS sequence"/>
</dbReference>
<dbReference type="PANTHER" id="PTHR12619:SF5">
    <property type="entry name" value="TRANSCRIPTION FACTOR RFX4"/>
    <property type="match status" value="1"/>
</dbReference>
<evidence type="ECO:0000259" key="1">
    <source>
        <dbReference type="Pfam" id="PF25340"/>
    </source>
</evidence>
<dbReference type="AlphaFoldDB" id="A0A1X2IAX9"/>
<feature type="domain" description="RFX1-4/6/8-like BCD" evidence="1">
    <location>
        <begin position="9"/>
        <end position="241"/>
    </location>
</feature>
<comment type="caution">
    <text evidence="2">The sequence shown here is derived from an EMBL/GenBank/DDBJ whole genome shotgun (WGS) entry which is preliminary data.</text>
</comment>
<dbReference type="PANTHER" id="PTHR12619">
    <property type="entry name" value="RFX TRANSCRIPTION FACTOR FAMILY"/>
    <property type="match status" value="1"/>
</dbReference>
<dbReference type="Pfam" id="PF25340">
    <property type="entry name" value="BCD_RFX"/>
    <property type="match status" value="1"/>
</dbReference>
<dbReference type="GO" id="GO:0000978">
    <property type="term" value="F:RNA polymerase II cis-regulatory region sequence-specific DNA binding"/>
    <property type="evidence" value="ECO:0007669"/>
    <property type="project" value="TreeGrafter"/>
</dbReference>
<dbReference type="InterPro" id="IPR057321">
    <property type="entry name" value="RFX1-4/6/8-like_BCD"/>
</dbReference>